<dbReference type="PANTHER" id="PTHR31605">
    <property type="entry name" value="GLYCEROL-3-PHOSPHATE O-ACYLTRANSFERASE 1"/>
    <property type="match status" value="1"/>
</dbReference>
<dbReference type="SUPFAM" id="SSF69593">
    <property type="entry name" value="Glycerol-3-phosphate (1)-acyltransferase"/>
    <property type="match status" value="1"/>
</dbReference>
<feature type="transmembrane region" description="Helical" evidence="1">
    <location>
        <begin position="256"/>
        <end position="279"/>
    </location>
</feature>
<dbReference type="EMBL" id="UINC01048125">
    <property type="protein sequence ID" value="SVB58274.1"/>
    <property type="molecule type" value="Genomic_DNA"/>
</dbReference>
<dbReference type="AlphaFoldDB" id="A0A382F7H3"/>
<evidence type="ECO:0000256" key="1">
    <source>
        <dbReference type="SAM" id="Phobius"/>
    </source>
</evidence>
<keyword evidence="1" id="KW-0812">Transmembrane</keyword>
<sequence length="358" mass="42310">MDKNLDSFEKGYEILEKNGAFLIFPEGISKGKRVLEKIKTGTVRIGFGAEVKNNFSLNVVIIPIGLSYSDLVRFRSNVMVRFGNPINLADFEEEYRNDQFATVRKITENIETALNKLTNYIPTEEIKDIVEGLELIYKMELMTEMGLELDNKKDDFLVTKMLTNAVKWYQDKNPEKVTQFREKLKNYLTLLKELNIRDEFLDPARQKKRGWNRTKTILFLIAGFPLFTWGILTNYPPYKLPRLIIKWFHDFQVEEASWKMMYGMVFFIVYYGFGIGIVWYLTRDLLWVGIFTISLIPSGNFALYYSKSINKYRQHVKFLSIFYQKRSIIFQIIEERMTIMRFLKNAKDEYIESVQLEA</sequence>
<dbReference type="GO" id="GO:0004366">
    <property type="term" value="F:glycerol-3-phosphate O-acyltransferase activity"/>
    <property type="evidence" value="ECO:0007669"/>
    <property type="project" value="TreeGrafter"/>
</dbReference>
<feature type="transmembrane region" description="Helical" evidence="1">
    <location>
        <begin position="217"/>
        <end position="235"/>
    </location>
</feature>
<keyword evidence="1" id="KW-1133">Transmembrane helix</keyword>
<gene>
    <name evidence="2" type="ORF">METZ01_LOCUS211128</name>
</gene>
<dbReference type="GO" id="GO:0008654">
    <property type="term" value="P:phospholipid biosynthetic process"/>
    <property type="evidence" value="ECO:0007669"/>
    <property type="project" value="TreeGrafter"/>
</dbReference>
<accession>A0A382F7H3</accession>
<evidence type="ECO:0000313" key="2">
    <source>
        <dbReference type="EMBL" id="SVB58274.1"/>
    </source>
</evidence>
<protein>
    <recommendedName>
        <fullName evidence="3">Phospholipid/glycerol acyltransferase domain-containing protein</fullName>
    </recommendedName>
</protein>
<feature type="transmembrane region" description="Helical" evidence="1">
    <location>
        <begin position="285"/>
        <end position="305"/>
    </location>
</feature>
<reference evidence="2" key="1">
    <citation type="submission" date="2018-05" db="EMBL/GenBank/DDBJ databases">
        <authorList>
            <person name="Lanie J.A."/>
            <person name="Ng W.-L."/>
            <person name="Kazmierczak K.M."/>
            <person name="Andrzejewski T.M."/>
            <person name="Davidsen T.M."/>
            <person name="Wayne K.J."/>
            <person name="Tettelin H."/>
            <person name="Glass J.I."/>
            <person name="Rusch D."/>
            <person name="Podicherti R."/>
            <person name="Tsui H.-C.T."/>
            <person name="Winkler M.E."/>
        </authorList>
    </citation>
    <scope>NUCLEOTIDE SEQUENCE</scope>
</reference>
<organism evidence="2">
    <name type="scientific">marine metagenome</name>
    <dbReference type="NCBI Taxonomy" id="408172"/>
    <lineage>
        <taxon>unclassified sequences</taxon>
        <taxon>metagenomes</taxon>
        <taxon>ecological metagenomes</taxon>
    </lineage>
</organism>
<name>A0A382F7H3_9ZZZZ</name>
<keyword evidence="1" id="KW-0472">Membrane</keyword>
<evidence type="ECO:0008006" key="3">
    <source>
        <dbReference type="Google" id="ProtNLM"/>
    </source>
</evidence>
<proteinExistence type="predicted"/>
<dbReference type="GO" id="GO:0016287">
    <property type="term" value="F:glycerone-phosphate O-acyltransferase activity"/>
    <property type="evidence" value="ECO:0007669"/>
    <property type="project" value="TreeGrafter"/>
</dbReference>
<dbReference type="PANTHER" id="PTHR31605:SF0">
    <property type="entry name" value="GLYCEROL-3-PHOSPHATE O-ACYLTRANSFERASE 1"/>
    <property type="match status" value="1"/>
</dbReference>
<dbReference type="InterPro" id="IPR052744">
    <property type="entry name" value="GPAT/DAPAT"/>
</dbReference>